<feature type="compositionally biased region" description="Low complexity" evidence="2">
    <location>
        <begin position="386"/>
        <end position="399"/>
    </location>
</feature>
<feature type="region of interest" description="Disordered" evidence="2">
    <location>
        <begin position="325"/>
        <end position="417"/>
    </location>
</feature>
<accession>A0ABS5V7W9</accession>
<keyword evidence="3" id="KW-0808">Transferase</keyword>
<dbReference type="GO" id="GO:0032259">
    <property type="term" value="P:methylation"/>
    <property type="evidence" value="ECO:0007669"/>
    <property type="project" value="UniProtKB-KW"/>
</dbReference>
<evidence type="ECO:0000256" key="1">
    <source>
        <dbReference type="SAM" id="Coils"/>
    </source>
</evidence>
<dbReference type="Proteomes" id="UP001195903">
    <property type="component" value="Unassembled WGS sequence"/>
</dbReference>
<reference evidence="3 4" key="1">
    <citation type="submission" date="2021-05" db="EMBL/GenBank/DDBJ databases">
        <title>Shewanella sp. JM162201.</title>
        <authorList>
            <person name="Xu S."/>
            <person name="Li A."/>
        </authorList>
    </citation>
    <scope>NUCLEOTIDE SEQUENCE [LARGE SCALE GENOMIC DNA]</scope>
    <source>
        <strain evidence="3 4">JM162201</strain>
    </source>
</reference>
<evidence type="ECO:0000313" key="3">
    <source>
        <dbReference type="EMBL" id="MBT1446545.1"/>
    </source>
</evidence>
<protein>
    <submittedName>
        <fullName evidence="3">Uroporphyrinogen-III C-methyltransferase</fullName>
        <ecNumber evidence="3">2.1.1.107</ecNumber>
    </submittedName>
</protein>
<keyword evidence="4" id="KW-1185">Reference proteome</keyword>
<dbReference type="EC" id="2.1.1.107" evidence="3"/>
<feature type="coiled-coil region" evidence="1">
    <location>
        <begin position="54"/>
        <end position="81"/>
    </location>
</feature>
<dbReference type="PANTHER" id="PTHR38043:SF1">
    <property type="entry name" value="PROTEIN HEMX"/>
    <property type="match status" value="1"/>
</dbReference>
<dbReference type="GO" id="GO:0004851">
    <property type="term" value="F:uroporphyrin-III C-methyltransferase activity"/>
    <property type="evidence" value="ECO:0007669"/>
    <property type="project" value="UniProtKB-EC"/>
</dbReference>
<comment type="caution">
    <text evidence="3">The sequence shown here is derived from an EMBL/GenBank/DDBJ whole genome shotgun (WGS) entry which is preliminary data.</text>
</comment>
<dbReference type="EMBL" id="JAHEPS010000015">
    <property type="protein sequence ID" value="MBT1446545.1"/>
    <property type="molecule type" value="Genomic_DNA"/>
</dbReference>
<proteinExistence type="predicted"/>
<keyword evidence="1" id="KW-0175">Coiled coil</keyword>
<keyword evidence="3" id="KW-0489">Methyltransferase</keyword>
<dbReference type="RefSeq" id="WP_214508744.1">
    <property type="nucleotide sequence ID" value="NZ_JAHEPS010000015.1"/>
</dbReference>
<evidence type="ECO:0000256" key="2">
    <source>
        <dbReference type="SAM" id="MobiDB-lite"/>
    </source>
</evidence>
<dbReference type="InterPro" id="IPR007470">
    <property type="entry name" value="HemX"/>
</dbReference>
<evidence type="ECO:0000313" key="4">
    <source>
        <dbReference type="Proteomes" id="UP001195903"/>
    </source>
</evidence>
<name>A0ABS5V7W9_9GAMM</name>
<organism evidence="3 4">
    <name type="scientific">Shewanella jiangmenensis</name>
    <dbReference type="NCBI Taxonomy" id="2837387"/>
    <lineage>
        <taxon>Bacteria</taxon>
        <taxon>Pseudomonadati</taxon>
        <taxon>Pseudomonadota</taxon>
        <taxon>Gammaproteobacteria</taxon>
        <taxon>Alteromonadales</taxon>
        <taxon>Shewanellaceae</taxon>
        <taxon>Shewanella</taxon>
    </lineage>
</organism>
<dbReference type="PANTHER" id="PTHR38043">
    <property type="entry name" value="PROTEIN HEMX"/>
    <property type="match status" value="1"/>
</dbReference>
<sequence>MRLAVLLSLSMGGAALAGGYYLYQQLIVQFHHTKALEENAAVSLKEPVARINQLEQRQQQIAQLEAELGRLTTDQIALERRLANLAQKTPDDWLIAEADYLVRMAGRKLWLEQDPATALSLLKAADERIAAMQDTALLPLRKALAADIVQVGAIRSIDIASNVYALDEIMLQLDALKPGRSQNSYQPVRDENLSSSIDDWQSNLAKSWKALVNDFITVRHRASDITPLLSPQQEWYLKENIRAKLLQAQLALYRHDEASFGEAITMANGWVKQYFSLEQGSGGSISSHLDKLSALRIDAVPVSKFRASDLLRALIQDGVLQDGVMQDGVMPSPHAGEAQEQPLEQEGAQAPNPNEPSPNERNPDESGAEAPTPAEQESSEPVPVTQEPGEQEPGNQEPGLTPQPSPEANAASQEMRL</sequence>
<gene>
    <name evidence="3" type="ORF">KJI95_18785</name>
</gene>
<dbReference type="Pfam" id="PF04375">
    <property type="entry name" value="HemX"/>
    <property type="match status" value="1"/>
</dbReference>